<feature type="compositionally biased region" description="Low complexity" evidence="5">
    <location>
        <begin position="299"/>
        <end position="317"/>
    </location>
</feature>
<feature type="transmembrane region" description="Helical" evidence="6">
    <location>
        <begin position="90"/>
        <end position="109"/>
    </location>
</feature>
<gene>
    <name evidence="8" type="ORF">AMAG_16020</name>
</gene>
<evidence type="ECO:0000256" key="2">
    <source>
        <dbReference type="ARBA" id="ARBA00022692"/>
    </source>
</evidence>
<keyword evidence="4 6" id="KW-0472">Membrane</keyword>
<reference evidence="8 9" key="1">
    <citation type="submission" date="2009-11" db="EMBL/GenBank/DDBJ databases">
        <title>Annotation of Allomyces macrogynus ATCC 38327.</title>
        <authorList>
            <consortium name="The Broad Institute Genome Sequencing Platform"/>
            <person name="Russ C."/>
            <person name="Cuomo C."/>
            <person name="Burger G."/>
            <person name="Gray M.W."/>
            <person name="Holland P.W.H."/>
            <person name="King N."/>
            <person name="Lang F.B.F."/>
            <person name="Roger A.J."/>
            <person name="Ruiz-Trillo I."/>
            <person name="Young S.K."/>
            <person name="Zeng Q."/>
            <person name="Gargeya S."/>
            <person name="Fitzgerald M."/>
            <person name="Haas B."/>
            <person name="Abouelleil A."/>
            <person name="Alvarado L."/>
            <person name="Arachchi H.M."/>
            <person name="Berlin A."/>
            <person name="Chapman S.B."/>
            <person name="Gearin G."/>
            <person name="Goldberg J."/>
            <person name="Griggs A."/>
            <person name="Gujja S."/>
            <person name="Hansen M."/>
            <person name="Heiman D."/>
            <person name="Howarth C."/>
            <person name="Larimer J."/>
            <person name="Lui A."/>
            <person name="MacDonald P.J.P."/>
            <person name="McCowen C."/>
            <person name="Montmayeur A."/>
            <person name="Murphy C."/>
            <person name="Neiman D."/>
            <person name="Pearson M."/>
            <person name="Priest M."/>
            <person name="Roberts A."/>
            <person name="Saif S."/>
            <person name="Shea T."/>
            <person name="Sisk P."/>
            <person name="Stolte C."/>
            <person name="Sykes S."/>
            <person name="Wortman J."/>
            <person name="Nusbaum C."/>
            <person name="Birren B."/>
        </authorList>
    </citation>
    <scope>NUCLEOTIDE SEQUENCE [LARGE SCALE GENOMIC DNA]</scope>
    <source>
        <strain evidence="8 9">ATCC 38327</strain>
    </source>
</reference>
<reference evidence="9" key="2">
    <citation type="submission" date="2009-11" db="EMBL/GenBank/DDBJ databases">
        <title>The Genome Sequence of Allomyces macrogynus strain ATCC 38327.</title>
        <authorList>
            <consortium name="The Broad Institute Genome Sequencing Platform"/>
            <person name="Russ C."/>
            <person name="Cuomo C."/>
            <person name="Shea T."/>
            <person name="Young S.K."/>
            <person name="Zeng Q."/>
            <person name="Koehrsen M."/>
            <person name="Haas B."/>
            <person name="Borodovsky M."/>
            <person name="Guigo R."/>
            <person name="Alvarado L."/>
            <person name="Berlin A."/>
            <person name="Borenstein D."/>
            <person name="Chen Z."/>
            <person name="Engels R."/>
            <person name="Freedman E."/>
            <person name="Gellesch M."/>
            <person name="Goldberg J."/>
            <person name="Griggs A."/>
            <person name="Gujja S."/>
            <person name="Heiman D."/>
            <person name="Hepburn T."/>
            <person name="Howarth C."/>
            <person name="Jen D."/>
            <person name="Larson L."/>
            <person name="Lewis B."/>
            <person name="Mehta T."/>
            <person name="Park D."/>
            <person name="Pearson M."/>
            <person name="Roberts A."/>
            <person name="Saif S."/>
            <person name="Shenoy N."/>
            <person name="Sisk P."/>
            <person name="Stolte C."/>
            <person name="Sykes S."/>
            <person name="Walk T."/>
            <person name="White J."/>
            <person name="Yandava C."/>
            <person name="Burger G."/>
            <person name="Gray M.W."/>
            <person name="Holland P.W.H."/>
            <person name="King N."/>
            <person name="Lang F.B.F."/>
            <person name="Roger A.J."/>
            <person name="Ruiz-Trillo I."/>
            <person name="Lander E."/>
            <person name="Nusbaum C."/>
        </authorList>
    </citation>
    <scope>NUCLEOTIDE SEQUENCE [LARGE SCALE GENOMIC DNA]</scope>
    <source>
        <strain evidence="9">ATCC 38327</strain>
    </source>
</reference>
<accession>A0A0L0TBB1</accession>
<dbReference type="GO" id="GO:0007166">
    <property type="term" value="P:cell surface receptor signaling pathway"/>
    <property type="evidence" value="ECO:0007669"/>
    <property type="project" value="InterPro"/>
</dbReference>
<evidence type="ECO:0000256" key="1">
    <source>
        <dbReference type="ARBA" id="ARBA00004141"/>
    </source>
</evidence>
<dbReference type="InterPro" id="IPR017981">
    <property type="entry name" value="GPCR_2-like_7TM"/>
</dbReference>
<feature type="domain" description="G-protein coupled receptors family 2 profile 2" evidence="7">
    <location>
        <begin position="12"/>
        <end position="203"/>
    </location>
</feature>
<dbReference type="SUPFAM" id="SSF81321">
    <property type="entry name" value="Family A G protein-coupled receptor-like"/>
    <property type="match status" value="1"/>
</dbReference>
<feature type="region of interest" description="Disordered" evidence="5">
    <location>
        <begin position="214"/>
        <end position="234"/>
    </location>
</feature>
<name>A0A0L0TBB1_ALLM3</name>
<evidence type="ECO:0000256" key="5">
    <source>
        <dbReference type="SAM" id="MobiDB-lite"/>
    </source>
</evidence>
<dbReference type="PANTHER" id="PTHR23112:SF0">
    <property type="entry name" value="TRANSMEMBRANE PROTEIN 116"/>
    <property type="match status" value="1"/>
</dbReference>
<feature type="transmembrane region" description="Helical" evidence="6">
    <location>
        <begin position="48"/>
        <end position="70"/>
    </location>
</feature>
<dbReference type="GO" id="GO:0007189">
    <property type="term" value="P:adenylate cyclase-activating G protein-coupled receptor signaling pathway"/>
    <property type="evidence" value="ECO:0007669"/>
    <property type="project" value="TreeGrafter"/>
</dbReference>
<dbReference type="Gene3D" id="1.20.1070.10">
    <property type="entry name" value="Rhodopsin 7-helix transmembrane proteins"/>
    <property type="match status" value="1"/>
</dbReference>
<feature type="non-terminal residue" evidence="8">
    <location>
        <position position="317"/>
    </location>
</feature>
<evidence type="ECO:0000313" key="9">
    <source>
        <dbReference type="Proteomes" id="UP000054350"/>
    </source>
</evidence>
<keyword evidence="3 6" id="KW-1133">Transmembrane helix</keyword>
<feature type="region of interest" description="Disordered" evidence="5">
    <location>
        <begin position="289"/>
        <end position="317"/>
    </location>
</feature>
<dbReference type="GO" id="GO:0004930">
    <property type="term" value="F:G protein-coupled receptor activity"/>
    <property type="evidence" value="ECO:0007669"/>
    <property type="project" value="TreeGrafter"/>
</dbReference>
<dbReference type="Proteomes" id="UP000054350">
    <property type="component" value="Unassembled WGS sequence"/>
</dbReference>
<protein>
    <recommendedName>
        <fullName evidence="7">G-protein coupled receptors family 2 profile 2 domain-containing protein</fullName>
    </recommendedName>
</protein>
<dbReference type="VEuPathDB" id="FungiDB:AMAG_16020"/>
<evidence type="ECO:0000256" key="4">
    <source>
        <dbReference type="ARBA" id="ARBA00023136"/>
    </source>
</evidence>
<comment type="subcellular location">
    <subcellularLocation>
        <location evidence="1">Membrane</location>
        <topology evidence="1">Multi-pass membrane protein</topology>
    </subcellularLocation>
</comment>
<dbReference type="eggNOG" id="ENOG502RA7W">
    <property type="taxonomic scope" value="Eukaryota"/>
</dbReference>
<dbReference type="Pfam" id="PF05462">
    <property type="entry name" value="Dicty_CAR"/>
    <property type="match status" value="1"/>
</dbReference>
<sequence>MPAFTAAQVETLITTMRVSASFSLAGLILTLGDIIRKRHKIGASPSRLVSWWTLSEMLYIPALLAGRAVVPDRTGHFASPTTRNLCHLQGWLVQYSFLASVLWASAMATNSYLTVVWRVSTRTVVKFEPVYHAVAWGLPFLLATIPLGVTLANPASPDFYGDATLYCWISAAFSPYRITMFYVPVWICIGYCIFVYARVAIVIRNVFEHRDQFTTTTNGKSARSDSVSMNAGSTSQVGSTLNAAAASASPPLPSAGSSAAAVSPASAPATSPRRSLIVHARSASQSVVAMATSTKHRTSVASGVSGRSAAGGMRSHQ</sequence>
<feature type="transmembrane region" description="Helical" evidence="6">
    <location>
        <begin position="18"/>
        <end position="36"/>
    </location>
</feature>
<keyword evidence="9" id="KW-1185">Reference proteome</keyword>
<dbReference type="AlphaFoldDB" id="A0A0L0TBB1"/>
<evidence type="ECO:0000256" key="6">
    <source>
        <dbReference type="SAM" id="Phobius"/>
    </source>
</evidence>
<dbReference type="EMBL" id="GG745376">
    <property type="protein sequence ID" value="KNE72083.1"/>
    <property type="molecule type" value="Genomic_DNA"/>
</dbReference>
<evidence type="ECO:0000259" key="7">
    <source>
        <dbReference type="PROSITE" id="PS50261"/>
    </source>
</evidence>
<feature type="transmembrane region" description="Helical" evidence="6">
    <location>
        <begin position="181"/>
        <end position="203"/>
    </location>
</feature>
<evidence type="ECO:0000256" key="3">
    <source>
        <dbReference type="ARBA" id="ARBA00022989"/>
    </source>
</evidence>
<dbReference type="GO" id="GO:0005886">
    <property type="term" value="C:plasma membrane"/>
    <property type="evidence" value="ECO:0007669"/>
    <property type="project" value="TreeGrafter"/>
</dbReference>
<feature type="transmembrane region" description="Helical" evidence="6">
    <location>
        <begin position="130"/>
        <end position="152"/>
    </location>
</feature>
<dbReference type="PANTHER" id="PTHR23112">
    <property type="entry name" value="G PROTEIN-COUPLED RECEPTOR 157-RELATED"/>
    <property type="match status" value="1"/>
</dbReference>
<dbReference type="OrthoDB" id="2122879at2759"/>
<keyword evidence="2 6" id="KW-0812">Transmembrane</keyword>
<evidence type="ECO:0000313" key="8">
    <source>
        <dbReference type="EMBL" id="KNE72083.1"/>
    </source>
</evidence>
<dbReference type="PROSITE" id="PS50261">
    <property type="entry name" value="G_PROTEIN_RECEP_F2_4"/>
    <property type="match status" value="1"/>
</dbReference>
<proteinExistence type="predicted"/>
<organism evidence="8 9">
    <name type="scientific">Allomyces macrogynus (strain ATCC 38327)</name>
    <name type="common">Allomyces javanicus var. macrogynus</name>
    <dbReference type="NCBI Taxonomy" id="578462"/>
    <lineage>
        <taxon>Eukaryota</taxon>
        <taxon>Fungi</taxon>
        <taxon>Fungi incertae sedis</taxon>
        <taxon>Blastocladiomycota</taxon>
        <taxon>Blastocladiomycetes</taxon>
        <taxon>Blastocladiales</taxon>
        <taxon>Blastocladiaceae</taxon>
        <taxon>Allomyces</taxon>
    </lineage>
</organism>